<keyword evidence="4" id="KW-0175">Coiled coil</keyword>
<keyword evidence="1" id="KW-0805">Transcription regulation</keyword>
<dbReference type="PROSITE" id="PS50112">
    <property type="entry name" value="PAS"/>
    <property type="match status" value="1"/>
</dbReference>
<dbReference type="InterPro" id="IPR035965">
    <property type="entry name" value="PAS-like_dom_sf"/>
</dbReference>
<dbReference type="AlphaFoldDB" id="A0A832H3X7"/>
<evidence type="ECO:0000256" key="4">
    <source>
        <dbReference type="SAM" id="Coils"/>
    </source>
</evidence>
<dbReference type="PANTHER" id="PTHR24567:SF65">
    <property type="entry name" value="REGULATORY PROTEIN CYSR HOMOLOG"/>
    <property type="match status" value="1"/>
</dbReference>
<keyword evidence="2" id="KW-0238">DNA-binding</keyword>
<dbReference type="InterPro" id="IPR013767">
    <property type="entry name" value="PAS_fold"/>
</dbReference>
<dbReference type="SUPFAM" id="SSF55785">
    <property type="entry name" value="PYP-like sensor domain (PAS domain)"/>
    <property type="match status" value="1"/>
</dbReference>
<dbReference type="Gene3D" id="3.30.450.20">
    <property type="entry name" value="PAS domain"/>
    <property type="match status" value="1"/>
</dbReference>
<feature type="domain" description="PAS" evidence="5">
    <location>
        <begin position="74"/>
        <end position="144"/>
    </location>
</feature>
<protein>
    <submittedName>
        <fullName evidence="7">PAS domain S-box protein</fullName>
    </submittedName>
</protein>
<dbReference type="Pfam" id="PF00325">
    <property type="entry name" value="Crp"/>
    <property type="match status" value="1"/>
</dbReference>
<dbReference type="InterPro" id="IPR050397">
    <property type="entry name" value="Env_Response_Regulators"/>
</dbReference>
<dbReference type="CDD" id="cd00038">
    <property type="entry name" value="CAP_ED"/>
    <property type="match status" value="1"/>
</dbReference>
<dbReference type="InterPro" id="IPR014710">
    <property type="entry name" value="RmlC-like_jellyroll"/>
</dbReference>
<dbReference type="PANTHER" id="PTHR24567">
    <property type="entry name" value="CRP FAMILY TRANSCRIPTIONAL REGULATORY PROTEIN"/>
    <property type="match status" value="1"/>
</dbReference>
<dbReference type="SUPFAM" id="SSF51206">
    <property type="entry name" value="cAMP-binding domain-like"/>
    <property type="match status" value="1"/>
</dbReference>
<organism evidence="7">
    <name type="scientific">Oscillatoriales cyanobacterium SpSt-402</name>
    <dbReference type="NCBI Taxonomy" id="2282168"/>
    <lineage>
        <taxon>Bacteria</taxon>
        <taxon>Bacillati</taxon>
        <taxon>Cyanobacteriota</taxon>
        <taxon>Cyanophyceae</taxon>
        <taxon>Oscillatoriophycideae</taxon>
        <taxon>Oscillatoriales</taxon>
    </lineage>
</organism>
<dbReference type="Gene3D" id="1.10.10.10">
    <property type="entry name" value="Winged helix-like DNA-binding domain superfamily/Winged helix DNA-binding domain"/>
    <property type="match status" value="1"/>
</dbReference>
<dbReference type="InterPro" id="IPR036388">
    <property type="entry name" value="WH-like_DNA-bd_sf"/>
</dbReference>
<dbReference type="InterPro" id="IPR000595">
    <property type="entry name" value="cNMP-bd_dom"/>
</dbReference>
<dbReference type="Gene3D" id="2.60.120.10">
    <property type="entry name" value="Jelly Rolls"/>
    <property type="match status" value="1"/>
</dbReference>
<dbReference type="GO" id="GO:0005829">
    <property type="term" value="C:cytosol"/>
    <property type="evidence" value="ECO:0007669"/>
    <property type="project" value="TreeGrafter"/>
</dbReference>
<dbReference type="SMART" id="SM00091">
    <property type="entry name" value="PAS"/>
    <property type="match status" value="1"/>
</dbReference>
<dbReference type="CDD" id="cd00130">
    <property type="entry name" value="PAS"/>
    <property type="match status" value="1"/>
</dbReference>
<evidence type="ECO:0000313" key="7">
    <source>
        <dbReference type="EMBL" id="HGW94961.1"/>
    </source>
</evidence>
<comment type="caution">
    <text evidence="7">The sequence shown here is derived from an EMBL/GenBank/DDBJ whole genome shotgun (WGS) entry which is preliminary data.</text>
</comment>
<dbReference type="EMBL" id="DSRD01000739">
    <property type="protein sequence ID" value="HGW94961.1"/>
    <property type="molecule type" value="Genomic_DNA"/>
</dbReference>
<dbReference type="CDD" id="cd00092">
    <property type="entry name" value="HTH_CRP"/>
    <property type="match status" value="1"/>
</dbReference>
<dbReference type="PROSITE" id="PS51063">
    <property type="entry name" value="HTH_CRP_2"/>
    <property type="match status" value="1"/>
</dbReference>
<dbReference type="Pfam" id="PF00989">
    <property type="entry name" value="PAS"/>
    <property type="match status" value="1"/>
</dbReference>
<accession>A0A832H3X7</accession>
<keyword evidence="3" id="KW-0804">Transcription</keyword>
<dbReference type="InterPro" id="IPR036390">
    <property type="entry name" value="WH_DNA-bd_sf"/>
</dbReference>
<reference evidence="7" key="1">
    <citation type="journal article" date="2020" name="mSystems">
        <title>Genome- and Community-Level Interaction Insights into Carbon Utilization and Element Cycling Functions of Hydrothermarchaeota in Hydrothermal Sediment.</title>
        <authorList>
            <person name="Zhou Z."/>
            <person name="Liu Y."/>
            <person name="Xu W."/>
            <person name="Pan J."/>
            <person name="Luo Z.H."/>
            <person name="Li M."/>
        </authorList>
    </citation>
    <scope>NUCLEOTIDE SEQUENCE [LARGE SCALE GENOMIC DNA]</scope>
    <source>
        <strain evidence="7">SpSt-402</strain>
    </source>
</reference>
<dbReference type="InterPro" id="IPR012318">
    <property type="entry name" value="HTH_CRP"/>
</dbReference>
<evidence type="ECO:0000259" key="6">
    <source>
        <dbReference type="PROSITE" id="PS51063"/>
    </source>
</evidence>
<evidence type="ECO:0000256" key="2">
    <source>
        <dbReference type="ARBA" id="ARBA00023125"/>
    </source>
</evidence>
<dbReference type="GO" id="GO:0003677">
    <property type="term" value="F:DNA binding"/>
    <property type="evidence" value="ECO:0007669"/>
    <property type="project" value="UniProtKB-KW"/>
</dbReference>
<evidence type="ECO:0000259" key="5">
    <source>
        <dbReference type="PROSITE" id="PS50112"/>
    </source>
</evidence>
<dbReference type="SMART" id="SM00419">
    <property type="entry name" value="HTH_CRP"/>
    <property type="match status" value="1"/>
</dbReference>
<dbReference type="SUPFAM" id="SSF46785">
    <property type="entry name" value="Winged helix' DNA-binding domain"/>
    <property type="match status" value="1"/>
</dbReference>
<dbReference type="InterPro" id="IPR000014">
    <property type="entry name" value="PAS"/>
</dbReference>
<evidence type="ECO:0000256" key="1">
    <source>
        <dbReference type="ARBA" id="ARBA00023015"/>
    </source>
</evidence>
<feature type="coiled-coil region" evidence="4">
    <location>
        <begin position="50"/>
        <end position="84"/>
    </location>
</feature>
<sequence length="391" mass="43564">MSNIGSLSRRAKSASERLSELYQVANASPSPAPELLPTALKELGIVSEALQIAIQELAHQDERLMRLQDELQEERQRYQDLFESMPDGCVLTDSNGVVKQVNCAMLSLINIHAQSLIGKSLMSLIVAEDLPLFQAKLNQVNQSQSNAGDRFEFSVHLHCRSCSIFIAAVTVSVLRKEEEGWILQWIIRDVTERKRAEAALDNPEYNPSFDRPLYSFNKGETIPFEPQSVWLVVDGVVKLTTMSERGEEVIMGLVGDSMVFGATLTALQTYQAIALSTVKLALIPISEVAQSPQLAQALLSSLKQRLQQTESLLAIYGQIRVEERLNSFLSLLKQVIGQPVDQGIRLRARLTHQDFANACCTTRVTVTRLLGKLQDQGKIFQDAHNHLVLKE</sequence>
<gene>
    <name evidence="7" type="ORF">ENR47_11870</name>
</gene>
<feature type="domain" description="HTH crp-type" evidence="6">
    <location>
        <begin position="319"/>
        <end position="391"/>
    </location>
</feature>
<dbReference type="GO" id="GO:0003700">
    <property type="term" value="F:DNA-binding transcription factor activity"/>
    <property type="evidence" value="ECO:0007669"/>
    <property type="project" value="TreeGrafter"/>
</dbReference>
<dbReference type="NCBIfam" id="TIGR00229">
    <property type="entry name" value="sensory_box"/>
    <property type="match status" value="1"/>
</dbReference>
<evidence type="ECO:0000256" key="3">
    <source>
        <dbReference type="ARBA" id="ARBA00023163"/>
    </source>
</evidence>
<name>A0A832H3X7_9CYAN</name>
<dbReference type="InterPro" id="IPR018490">
    <property type="entry name" value="cNMP-bd_dom_sf"/>
</dbReference>
<proteinExistence type="predicted"/>